<accession>A0A9P3BG59</accession>
<dbReference type="Proteomes" id="UP001043456">
    <property type="component" value="Unassembled WGS sequence"/>
</dbReference>
<feature type="compositionally biased region" description="Low complexity" evidence="3">
    <location>
        <begin position="942"/>
        <end position="960"/>
    </location>
</feature>
<dbReference type="SUPFAM" id="SSF52540">
    <property type="entry name" value="P-loop containing nucleoside triphosphate hydrolases"/>
    <property type="match status" value="1"/>
</dbReference>
<gene>
    <name evidence="6" type="ORF">Asppvi_008496</name>
</gene>
<name>A0A9P3BG59_9EURO</name>
<organism evidence="6 7">
    <name type="scientific">Aspergillus pseudoviridinutans</name>
    <dbReference type="NCBI Taxonomy" id="1517512"/>
    <lineage>
        <taxon>Eukaryota</taxon>
        <taxon>Fungi</taxon>
        <taxon>Dikarya</taxon>
        <taxon>Ascomycota</taxon>
        <taxon>Pezizomycotina</taxon>
        <taxon>Eurotiomycetes</taxon>
        <taxon>Eurotiomycetidae</taxon>
        <taxon>Eurotiales</taxon>
        <taxon>Aspergillaceae</taxon>
        <taxon>Aspergillus</taxon>
        <taxon>Aspergillus subgen. Fumigati</taxon>
    </lineage>
</organism>
<dbReference type="Gene3D" id="3.30.160.60">
    <property type="entry name" value="Classic Zinc Finger"/>
    <property type="match status" value="1"/>
</dbReference>
<evidence type="ECO:0000313" key="6">
    <source>
        <dbReference type="EMBL" id="GIJ89554.1"/>
    </source>
</evidence>
<dbReference type="InterPro" id="IPR007111">
    <property type="entry name" value="NACHT_NTPase"/>
</dbReference>
<feature type="domain" description="C2H2-type" evidence="4">
    <location>
        <begin position="831"/>
        <end position="858"/>
    </location>
</feature>
<keyword evidence="7" id="KW-1185">Reference proteome</keyword>
<dbReference type="GeneID" id="67007106"/>
<protein>
    <submittedName>
        <fullName evidence="6">DNA-directed RNA polymerase II subunit RPB1</fullName>
    </submittedName>
</protein>
<dbReference type="PANTHER" id="PTHR10039:SF14">
    <property type="entry name" value="NACHT DOMAIN-CONTAINING PROTEIN"/>
    <property type="match status" value="1"/>
</dbReference>
<evidence type="ECO:0000259" key="5">
    <source>
        <dbReference type="PROSITE" id="PS50837"/>
    </source>
</evidence>
<dbReference type="InterPro" id="IPR013087">
    <property type="entry name" value="Znf_C2H2_type"/>
</dbReference>
<evidence type="ECO:0000259" key="4">
    <source>
        <dbReference type="PROSITE" id="PS50157"/>
    </source>
</evidence>
<dbReference type="EMBL" id="BHVY01000006">
    <property type="protein sequence ID" value="GIJ89554.1"/>
    <property type="molecule type" value="Genomic_DNA"/>
</dbReference>
<dbReference type="Gene3D" id="3.40.50.300">
    <property type="entry name" value="P-loop containing nucleotide triphosphate hydrolases"/>
    <property type="match status" value="1"/>
</dbReference>
<dbReference type="PROSITE" id="PS50837">
    <property type="entry name" value="NACHT"/>
    <property type="match status" value="1"/>
</dbReference>
<keyword evidence="1" id="KW-0677">Repeat</keyword>
<dbReference type="OrthoDB" id="21416at2759"/>
<keyword evidence="2" id="KW-0479">Metal-binding</keyword>
<dbReference type="PANTHER" id="PTHR10039">
    <property type="entry name" value="AMELOGENIN"/>
    <property type="match status" value="1"/>
</dbReference>
<feature type="domain" description="NACHT" evidence="5">
    <location>
        <begin position="235"/>
        <end position="375"/>
    </location>
</feature>
<dbReference type="RefSeq" id="XP_043160300.1">
    <property type="nucleotide sequence ID" value="XM_043304365.1"/>
</dbReference>
<dbReference type="Pfam" id="PF24809">
    <property type="entry name" value="DUF7708"/>
    <property type="match status" value="1"/>
</dbReference>
<evidence type="ECO:0000256" key="2">
    <source>
        <dbReference type="PROSITE-ProRule" id="PRU00042"/>
    </source>
</evidence>
<dbReference type="InterPro" id="IPR056884">
    <property type="entry name" value="NPHP3-like_N"/>
</dbReference>
<dbReference type="InterPro" id="IPR056125">
    <property type="entry name" value="DUF7708"/>
</dbReference>
<keyword evidence="6" id="KW-0240">DNA-directed RNA polymerase</keyword>
<keyword evidence="6" id="KW-0804">Transcription</keyword>
<dbReference type="PROSITE" id="PS00028">
    <property type="entry name" value="ZINC_FINGER_C2H2_1"/>
    <property type="match status" value="1"/>
</dbReference>
<evidence type="ECO:0000313" key="7">
    <source>
        <dbReference type="Proteomes" id="UP001043456"/>
    </source>
</evidence>
<evidence type="ECO:0000256" key="3">
    <source>
        <dbReference type="SAM" id="MobiDB-lite"/>
    </source>
</evidence>
<dbReference type="GO" id="GO:0000428">
    <property type="term" value="C:DNA-directed RNA polymerase complex"/>
    <property type="evidence" value="ECO:0007669"/>
    <property type="project" value="UniProtKB-KW"/>
</dbReference>
<feature type="region of interest" description="Disordered" evidence="3">
    <location>
        <begin position="921"/>
        <end position="967"/>
    </location>
</feature>
<dbReference type="PROSITE" id="PS50157">
    <property type="entry name" value="ZINC_FINGER_C2H2_2"/>
    <property type="match status" value="1"/>
</dbReference>
<feature type="region of interest" description="Disordered" evidence="3">
    <location>
        <begin position="853"/>
        <end position="894"/>
    </location>
</feature>
<dbReference type="SMART" id="SM00355">
    <property type="entry name" value="ZnF_C2H2"/>
    <property type="match status" value="3"/>
</dbReference>
<dbReference type="Pfam" id="PF24883">
    <property type="entry name" value="NPHP3_N"/>
    <property type="match status" value="1"/>
</dbReference>
<dbReference type="InterPro" id="IPR027417">
    <property type="entry name" value="P-loop_NTPase"/>
</dbReference>
<comment type="caution">
    <text evidence="6">The sequence shown here is derived from an EMBL/GenBank/DDBJ whole genome shotgun (WGS) entry which is preliminary data.</text>
</comment>
<evidence type="ECO:0000256" key="1">
    <source>
        <dbReference type="ARBA" id="ARBA00022737"/>
    </source>
</evidence>
<proteinExistence type="predicted"/>
<keyword evidence="2" id="KW-0862">Zinc</keyword>
<dbReference type="GO" id="GO:0008270">
    <property type="term" value="F:zinc ion binding"/>
    <property type="evidence" value="ECO:0007669"/>
    <property type="project" value="UniProtKB-KW"/>
</dbReference>
<dbReference type="AlphaFoldDB" id="A0A9P3BG59"/>
<reference evidence="6 7" key="1">
    <citation type="submission" date="2018-10" db="EMBL/GenBank/DDBJ databases">
        <title>Pan-genome distribution and transcriptional activeness of fungal secondary metabolism genes in Aspergillus section Fumigati.</title>
        <authorList>
            <person name="Takahashi H."/>
            <person name="Umemura M."/>
            <person name="Ninomiya A."/>
            <person name="Kusuya Y."/>
            <person name="Urayama S."/>
            <person name="Shimizu M."/>
            <person name="Watanabe A."/>
            <person name="Kamei K."/>
            <person name="Yaguchi T."/>
            <person name="Hagiwara D."/>
        </authorList>
    </citation>
    <scope>NUCLEOTIDE SEQUENCE [LARGE SCALE GENOMIC DNA]</scope>
    <source>
        <strain evidence="6 7">IFM 55266</strain>
    </source>
</reference>
<keyword evidence="2" id="KW-0863">Zinc-finger</keyword>
<sequence>MKDVHQTARDIEKALAKNGLLRNMRRINPFLEGLDRYSKAVYVLCDGTPYLPWIWIALEHIDAMEKLIATYAKIAEVLPRFDRLSVGFQNNSDFHRVLALIYVDIMDLHLETYCFFHQKSWKILFHNLWDRFERRLKLILENFAEDCELLDKEAKTTVILQATDRRRKMLEEWTKSEEDRSMSQLQAVYNWLQVKDWEQEDELDRLHSLQHKDSCDWIFQNHKTRSWIRTGSEESVVWLTGKPGAGKSVLSATIVYFLKLEDRSKVLYYFCGYQSFQNQTKAHPLRSLLAQFVRCNPECASYIYHEYLQKGHGPSIAQLRRLLQFTLTTISSVRIIIDGVDELPDREQEQILSNILPLATSRNPAAVCKILISSRDTVLIAARMSKRSTVNLSRERPAIDAAIESFISHELTFLRKSLEDMDIDDDTMKDIKNELIEKADAHSLAELRDTVRLLPKGVEKIYEKVVRNSLENASDTNRNVMLRILSWIIYGIKPLRKFEIISGASIHARNVDFSEQYRLRDGALELCKPLLEEGRNETVRFIHFTVREYFVHGGGARFLRPIQAHFNISFACLAYLTKGMDLLDPDIDSEQNVSEVARGFHGLCWYAHEHWLYHLLACLDEPESITADESALILRQADEFYRKDSRLQTRHSQVQLAEPSHIPKISLDGFHCPLLADSPDLADFIQNSCMFRKTVKDQQFSSANDIDQFKLQQDPTLLSLMVQIYSQIVQSLCTSTQTPGVSQRQLAKFKEQFSLSAFMCRFFGCRNAFASVKELEDHELSRHTCGIRCIEQSCCFSRIGFPTSKALKAHINIHHRNRGTVAKPTSIRRKYQCDGCVQRFSLEKELIRHQESQEGTQCGIHMHRASRQDASTDLEDDPKSPIYTSTSPRCSPISPLGDIYGDSIVPSPTFTPVSPKWYLSSEDFSEQAPTGPGYDSASPEYSPASPGCSPASPEYSPASPTYFPPSP</sequence>